<dbReference type="InterPro" id="IPR038165">
    <property type="entry name" value="FlgT_C_sf"/>
</dbReference>
<evidence type="ECO:0000313" key="5">
    <source>
        <dbReference type="EMBL" id="GAA0544496.1"/>
    </source>
</evidence>
<dbReference type="Pfam" id="PF16539">
    <property type="entry name" value="FlgT_M"/>
    <property type="match status" value="1"/>
</dbReference>
<dbReference type="InterPro" id="IPR032370">
    <property type="entry name" value="FlgT_N"/>
</dbReference>
<feature type="domain" description="Flagellar assembly protein T C-terminal" evidence="2">
    <location>
        <begin position="310"/>
        <end position="381"/>
    </location>
</feature>
<feature type="domain" description="Flagellar assembly protein T middle" evidence="3">
    <location>
        <begin position="115"/>
        <end position="263"/>
    </location>
</feature>
<gene>
    <name evidence="5" type="ORF">GCM10009098_10020</name>
</gene>
<accession>A0ABP3NKC8</accession>
<name>A0ABP3NKC8_9GAMM</name>
<dbReference type="Proteomes" id="UP001501169">
    <property type="component" value="Unassembled WGS sequence"/>
</dbReference>
<evidence type="ECO:0000256" key="1">
    <source>
        <dbReference type="SAM" id="SignalP"/>
    </source>
</evidence>
<feature type="signal peptide" evidence="1">
    <location>
        <begin position="1"/>
        <end position="21"/>
    </location>
</feature>
<keyword evidence="1" id="KW-0732">Signal</keyword>
<dbReference type="InterPro" id="IPR032386">
    <property type="entry name" value="FlgT_M"/>
</dbReference>
<dbReference type="Pfam" id="PF16538">
    <property type="entry name" value="FlgT_C"/>
    <property type="match status" value="1"/>
</dbReference>
<sequence length="393" mass="42958">MVVLMRIFSVLLFSLYCSALSAEWFSASGTAVIFDDNRQLARQQAARQALRDILLQADISLAALSVINTEPLGEELFSLTAGLPVLQIVVLEEDERDNRLSITLKADVWPQASLCPDRTLSKAVLLTSFNLAEGATQVAQSNTGLAAEVSRRFAATLQRANADFLLKQGASYSLPGADKLQSAAAAQQLQKIAQAAQAQFVVSGQLRNLSFGVLPGNLLSKKSWTRQFALDISVTDGISGALIQNNTYQTRTLWPVPLTTPIDSGSDQLWRSDYGLEVQRLLRDAVDDIAQTLACTPVKAQVVRIVPQGVAISAGSRQGVKSGDIFRLFYSDSFTDSWGNQYRQLTQDNIELEVTQVYPDHALTRALTQSNVLPVQVRDLVQIAGLKERKYAN</sequence>
<feature type="domain" description="Flagellar assembly protein T N-terminal" evidence="4">
    <location>
        <begin position="23"/>
        <end position="110"/>
    </location>
</feature>
<evidence type="ECO:0000259" key="4">
    <source>
        <dbReference type="Pfam" id="PF16548"/>
    </source>
</evidence>
<evidence type="ECO:0008006" key="7">
    <source>
        <dbReference type="Google" id="ProtNLM"/>
    </source>
</evidence>
<reference evidence="6" key="1">
    <citation type="journal article" date="2019" name="Int. J. Syst. Evol. Microbiol.">
        <title>The Global Catalogue of Microorganisms (GCM) 10K type strain sequencing project: providing services to taxonomists for standard genome sequencing and annotation.</title>
        <authorList>
            <consortium name="The Broad Institute Genomics Platform"/>
            <consortium name="The Broad Institute Genome Sequencing Center for Infectious Disease"/>
            <person name="Wu L."/>
            <person name="Ma J."/>
        </authorList>
    </citation>
    <scope>NUCLEOTIDE SEQUENCE [LARGE SCALE GENOMIC DNA]</scope>
    <source>
        <strain evidence="6">JCM 14331</strain>
    </source>
</reference>
<evidence type="ECO:0000313" key="6">
    <source>
        <dbReference type="Proteomes" id="UP001501169"/>
    </source>
</evidence>
<dbReference type="Gene3D" id="2.40.10.410">
    <property type="entry name" value="FlgT, C-terminal domain"/>
    <property type="match status" value="1"/>
</dbReference>
<comment type="caution">
    <text evidence="5">The sequence shown here is derived from an EMBL/GenBank/DDBJ whole genome shotgun (WGS) entry which is preliminary data.</text>
</comment>
<proteinExistence type="predicted"/>
<dbReference type="EMBL" id="BAAAEO010000002">
    <property type="protein sequence ID" value="GAA0544496.1"/>
    <property type="molecule type" value="Genomic_DNA"/>
</dbReference>
<organism evidence="5 6">
    <name type="scientific">Rheinheimera aquimaris</name>
    <dbReference type="NCBI Taxonomy" id="412437"/>
    <lineage>
        <taxon>Bacteria</taxon>
        <taxon>Pseudomonadati</taxon>
        <taxon>Pseudomonadota</taxon>
        <taxon>Gammaproteobacteria</taxon>
        <taxon>Chromatiales</taxon>
        <taxon>Chromatiaceae</taxon>
        <taxon>Rheinheimera</taxon>
    </lineage>
</organism>
<feature type="chain" id="PRO_5045316550" description="Flagellar assembly protein T N-terminal domain-containing protein" evidence="1">
    <location>
        <begin position="22"/>
        <end position="393"/>
    </location>
</feature>
<dbReference type="Gene3D" id="3.30.1660.40">
    <property type="entry name" value="FlgT, N-terminal domain"/>
    <property type="match status" value="1"/>
</dbReference>
<protein>
    <recommendedName>
        <fullName evidence="7">Flagellar assembly protein T N-terminal domain-containing protein</fullName>
    </recommendedName>
</protein>
<dbReference type="Pfam" id="PF16548">
    <property type="entry name" value="FlgT_N"/>
    <property type="match status" value="1"/>
</dbReference>
<dbReference type="Gene3D" id="3.40.50.10610">
    <property type="entry name" value="ABC-type transport auxiliary lipoprotein component"/>
    <property type="match status" value="1"/>
</dbReference>
<dbReference type="InterPro" id="IPR038180">
    <property type="entry name" value="FlgT_N_sf"/>
</dbReference>
<dbReference type="InterPro" id="IPR032388">
    <property type="entry name" value="FlgT_C"/>
</dbReference>
<evidence type="ECO:0000259" key="2">
    <source>
        <dbReference type="Pfam" id="PF16538"/>
    </source>
</evidence>
<evidence type="ECO:0000259" key="3">
    <source>
        <dbReference type="Pfam" id="PF16539"/>
    </source>
</evidence>
<keyword evidence="6" id="KW-1185">Reference proteome</keyword>